<evidence type="ECO:0000256" key="1">
    <source>
        <dbReference type="SAM" id="MobiDB-lite"/>
    </source>
</evidence>
<keyword evidence="3" id="KW-1185">Reference proteome</keyword>
<organism evidence="2 3">
    <name type="scientific">Strongylus vulgaris</name>
    <name type="common">Blood worm</name>
    <dbReference type="NCBI Taxonomy" id="40348"/>
    <lineage>
        <taxon>Eukaryota</taxon>
        <taxon>Metazoa</taxon>
        <taxon>Ecdysozoa</taxon>
        <taxon>Nematoda</taxon>
        <taxon>Chromadorea</taxon>
        <taxon>Rhabditida</taxon>
        <taxon>Rhabditina</taxon>
        <taxon>Rhabditomorpha</taxon>
        <taxon>Strongyloidea</taxon>
        <taxon>Strongylidae</taxon>
        <taxon>Strongylus</taxon>
    </lineage>
</organism>
<dbReference type="Proteomes" id="UP000270094">
    <property type="component" value="Unassembled WGS sequence"/>
</dbReference>
<reference evidence="2 3" key="1">
    <citation type="submission" date="2018-11" db="EMBL/GenBank/DDBJ databases">
        <authorList>
            <consortium name="Pathogen Informatics"/>
        </authorList>
    </citation>
    <scope>NUCLEOTIDE SEQUENCE [LARGE SCALE GENOMIC DNA]</scope>
</reference>
<accession>A0A3P7JMH2</accession>
<feature type="compositionally biased region" description="Basic and acidic residues" evidence="1">
    <location>
        <begin position="114"/>
        <end position="144"/>
    </location>
</feature>
<dbReference type="EMBL" id="UYYB01106443">
    <property type="protein sequence ID" value="VDM79814.1"/>
    <property type="molecule type" value="Genomic_DNA"/>
</dbReference>
<evidence type="ECO:0000313" key="2">
    <source>
        <dbReference type="EMBL" id="VDM79814.1"/>
    </source>
</evidence>
<protein>
    <submittedName>
        <fullName evidence="2">Uncharacterized protein</fullName>
    </submittedName>
</protein>
<name>A0A3P7JMH2_STRVU</name>
<feature type="compositionally biased region" description="Low complexity" evidence="1">
    <location>
        <begin position="1"/>
        <end position="11"/>
    </location>
</feature>
<proteinExistence type="predicted"/>
<dbReference type="OrthoDB" id="5877466at2759"/>
<gene>
    <name evidence="2" type="ORF">SVUK_LOCUS14812</name>
</gene>
<feature type="compositionally biased region" description="Basic and acidic residues" evidence="1">
    <location>
        <begin position="83"/>
        <end position="106"/>
    </location>
</feature>
<feature type="region of interest" description="Disordered" evidence="1">
    <location>
        <begin position="1"/>
        <end position="147"/>
    </location>
</feature>
<sequence length="177" mass="20059">MRKSASRSSSKSVDEVRSPPSSGEDVRSKKKTDDRAKDSSEKRRARVGTNFLHFRGVAPSRVAAAVKREEEKGAVKTAILDAKMTEETETAEKGSDLERGVEDRSPASRRRREKSPEKKDEQKKAEEKAEEEKKEKKEPLDLLRTRTGGAYIPPAKLRMLQDQIQDKVILSKIYENF</sequence>
<feature type="compositionally biased region" description="Basic and acidic residues" evidence="1">
    <location>
        <begin position="24"/>
        <end position="42"/>
    </location>
</feature>
<dbReference type="AlphaFoldDB" id="A0A3P7JMH2"/>
<evidence type="ECO:0000313" key="3">
    <source>
        <dbReference type="Proteomes" id="UP000270094"/>
    </source>
</evidence>